<name>A0A7C1SUQ3_UNCC3</name>
<evidence type="ECO:0000313" key="1">
    <source>
        <dbReference type="EMBL" id="HEB13576.1"/>
    </source>
</evidence>
<dbReference type="AlphaFoldDB" id="A0A7C1SUQ3"/>
<sequence length="137" mass="15605">MAGLLKEGNRLSKKNNLAGLIDQVGLAHRQAQVFEKKYQGLRKSLAATIMYGVGKDVWVNGAKFKACMLRDREIKIDPLDFLKEIKSFSVRRNLLRVSLGKAKTTLTVAQFRRISKSKYTEPRLNILEIKSEKKGRK</sequence>
<organism evidence="1">
    <name type="scientific">candidate division CPR3 bacterium</name>
    <dbReference type="NCBI Taxonomy" id="2268181"/>
    <lineage>
        <taxon>Bacteria</taxon>
        <taxon>Bacteria division CPR3</taxon>
    </lineage>
</organism>
<dbReference type="Proteomes" id="UP000885695">
    <property type="component" value="Unassembled WGS sequence"/>
</dbReference>
<comment type="caution">
    <text evidence="1">The sequence shown here is derived from an EMBL/GenBank/DDBJ whole genome shotgun (WGS) entry which is preliminary data.</text>
</comment>
<reference evidence="1" key="1">
    <citation type="journal article" date="2020" name="mSystems">
        <title>Genome- and Community-Level Interaction Insights into Carbon Utilization and Element Cycling Functions of Hydrothermarchaeota in Hydrothermal Sediment.</title>
        <authorList>
            <person name="Zhou Z."/>
            <person name="Liu Y."/>
            <person name="Xu W."/>
            <person name="Pan J."/>
            <person name="Luo Z.H."/>
            <person name="Li M."/>
        </authorList>
    </citation>
    <scope>NUCLEOTIDE SEQUENCE [LARGE SCALE GENOMIC DNA]</scope>
    <source>
        <strain evidence="1">HyVt-369</strain>
    </source>
</reference>
<dbReference type="EMBL" id="DRHL01000067">
    <property type="protein sequence ID" value="HEB13576.1"/>
    <property type="molecule type" value="Genomic_DNA"/>
</dbReference>
<proteinExistence type="predicted"/>
<gene>
    <name evidence="1" type="ORF">ENI13_01200</name>
</gene>
<accession>A0A7C1SUQ3</accession>
<protein>
    <submittedName>
        <fullName evidence="1">Uncharacterized protein</fullName>
    </submittedName>
</protein>